<dbReference type="STRING" id="349741.Amuc_1350"/>
<keyword evidence="3" id="KW-1185">Reference proteome</keyword>
<dbReference type="HOGENOM" id="CLU_996179_0_0_0"/>
<evidence type="ECO:0000256" key="1">
    <source>
        <dbReference type="SAM" id="MobiDB-lite"/>
    </source>
</evidence>
<evidence type="ECO:0000313" key="3">
    <source>
        <dbReference type="Proteomes" id="UP000001031"/>
    </source>
</evidence>
<dbReference type="EMBL" id="CP001071">
    <property type="protein sequence ID" value="ACD05174.1"/>
    <property type="molecule type" value="Genomic_DNA"/>
</dbReference>
<sequence length="279" mass="30978">MIWTNDLRINTDITPDAGSHQAYGTYRVNRTVSQSEIVPIAGFRRPKWAAASTNPNAPGMVATGYKISLHSPTAYKVTVTYSYPSEGVKEDEEGNPSPDDPEGGGEASEKYKVKISDRSNMTLEPLLSYYKLRNPDGSSKYPEGDMLILAVYLSGGLVMCSNGQYRLKCEKDETPGHIQLPVTPITPYITLGYKKISQNNTVITKTYTARRVEPSKVERVGKIVQGGEFGGATNVQEYKLDYLFTRYSVHKVGNREYEITEEYTQSNPGGWSADLYKNG</sequence>
<reference evidence="3" key="1">
    <citation type="journal article" date="2011" name="PLoS ONE">
        <title>The genome of Akkermansia muciniphila, a dedicated intestinal mucin degrader, and its use in exploring intestinal metagenomes.</title>
        <authorList>
            <person name="van Passel M.W."/>
            <person name="Kant R."/>
            <person name="Zoetendal E.G."/>
            <person name="Plugge C.M."/>
            <person name="Derrien M."/>
            <person name="Malfatti S.A."/>
            <person name="Chain P.S."/>
            <person name="Woyke T."/>
            <person name="Palva A."/>
            <person name="de Vos W.M."/>
            <person name="Smidt H."/>
        </authorList>
    </citation>
    <scope>NUCLEOTIDE SEQUENCE [LARGE SCALE GENOMIC DNA]</scope>
    <source>
        <strain evidence="3">ATCC BAA-835 / DSM 22959 / JCM 33894 / BCRC 81048 / CCUG 64013 / CIP 107961 / Muc</strain>
    </source>
</reference>
<dbReference type="KEGG" id="amu:Amuc_1350"/>
<dbReference type="Proteomes" id="UP000001031">
    <property type="component" value="Chromosome"/>
</dbReference>
<feature type="region of interest" description="Disordered" evidence="1">
    <location>
        <begin position="86"/>
        <end position="111"/>
    </location>
</feature>
<dbReference type="OrthoDB" id="9885528at2"/>
<dbReference type="AlphaFoldDB" id="B2UKQ1"/>
<gene>
    <name evidence="2" type="ordered locus">Amuc_1350</name>
</gene>
<evidence type="ECO:0000313" key="2">
    <source>
        <dbReference type="EMBL" id="ACD05174.1"/>
    </source>
</evidence>
<organism evidence="2 3">
    <name type="scientific">Akkermansia muciniphila (strain ATCC BAA-835 / DSM 22959 / JCM 33894 / BCRC 81048 / CCUG 64013 / CIP 107961 / Muc)</name>
    <dbReference type="NCBI Taxonomy" id="349741"/>
    <lineage>
        <taxon>Bacteria</taxon>
        <taxon>Pseudomonadati</taxon>
        <taxon>Verrucomicrobiota</taxon>
        <taxon>Verrucomicrobiia</taxon>
        <taxon>Verrucomicrobiales</taxon>
        <taxon>Akkermansiaceae</taxon>
        <taxon>Akkermansia</taxon>
    </lineage>
</organism>
<protein>
    <submittedName>
        <fullName evidence="2">Uncharacterized protein</fullName>
    </submittedName>
</protein>
<dbReference type="BioCyc" id="AMUC349741:G1GBX-1436-MONOMER"/>
<name>B2UKQ1_AKKM8</name>
<dbReference type="PaxDb" id="349741-Amuc_1350"/>
<dbReference type="RefSeq" id="WP_012420389.1">
    <property type="nucleotide sequence ID" value="NC_010655.1"/>
</dbReference>
<accession>B2UKQ1</accession>
<feature type="compositionally biased region" description="Acidic residues" evidence="1">
    <location>
        <begin position="89"/>
        <end position="103"/>
    </location>
</feature>
<proteinExistence type="predicted"/>